<evidence type="ECO:0000256" key="1">
    <source>
        <dbReference type="SAM" id="Phobius"/>
    </source>
</evidence>
<feature type="transmembrane region" description="Helical" evidence="1">
    <location>
        <begin position="30"/>
        <end position="50"/>
    </location>
</feature>
<keyword evidence="3" id="KW-1185">Reference proteome</keyword>
<gene>
    <name evidence="2" type="ORF">J5A65_13510</name>
</gene>
<keyword evidence="1" id="KW-1133">Transmembrane helix</keyword>
<keyword evidence="1" id="KW-0472">Membrane</keyword>
<evidence type="ECO:0000313" key="3">
    <source>
        <dbReference type="Proteomes" id="UP000678513"/>
    </source>
</evidence>
<name>A0ABX7Y3Y9_9ACTN</name>
<feature type="transmembrane region" description="Helical" evidence="1">
    <location>
        <begin position="62"/>
        <end position="80"/>
    </location>
</feature>
<accession>A0ABX7Y3Y9</accession>
<dbReference type="Proteomes" id="UP000678513">
    <property type="component" value="Chromosome"/>
</dbReference>
<evidence type="ECO:0000313" key="2">
    <source>
        <dbReference type="EMBL" id="QUC07912.1"/>
    </source>
</evidence>
<dbReference type="RefSeq" id="WP_212323140.1">
    <property type="nucleotide sequence ID" value="NZ_AP024463.1"/>
</dbReference>
<reference evidence="2 3" key="1">
    <citation type="submission" date="2021-03" db="EMBL/GenBank/DDBJ databases">
        <title>Human Oral Microbial Genomes.</title>
        <authorList>
            <person name="Johnston C.D."/>
            <person name="Chen T."/>
            <person name="Dewhirst F.E."/>
        </authorList>
    </citation>
    <scope>NUCLEOTIDE SEQUENCE [LARGE SCALE GENOMIC DNA]</scope>
    <source>
        <strain evidence="2 3">DSMZ 100122</strain>
    </source>
</reference>
<feature type="transmembrane region" description="Helical" evidence="1">
    <location>
        <begin position="118"/>
        <end position="137"/>
    </location>
</feature>
<proteinExistence type="predicted"/>
<organism evidence="2 3">
    <name type="scientific">Arachnia rubra</name>
    <dbReference type="NCBI Taxonomy" id="1547448"/>
    <lineage>
        <taxon>Bacteria</taxon>
        <taxon>Bacillati</taxon>
        <taxon>Actinomycetota</taxon>
        <taxon>Actinomycetes</taxon>
        <taxon>Propionibacteriales</taxon>
        <taxon>Propionibacteriaceae</taxon>
        <taxon>Arachnia</taxon>
    </lineage>
</organism>
<feature type="transmembrane region" description="Helical" evidence="1">
    <location>
        <begin position="92"/>
        <end position="112"/>
    </location>
</feature>
<sequence length="172" mass="18110">MTTFATASVTGAAAAAAASRHRKLSSGARVCGVVLGMAAPWLVVLPFWSMKFVPFNRGILELTAYGVLVVLVAYLVFFILLKRQAPIRTGMLFTAGVMATGLLELAVAIWSLALIKTFAIYFVLAPVLSLVLSLKLLSARGSAGRTLPEFIAGLPPQYPGQPQDEQGDASGG</sequence>
<protein>
    <submittedName>
        <fullName evidence="2">Uncharacterized protein</fullName>
    </submittedName>
</protein>
<dbReference type="EMBL" id="CP072384">
    <property type="protein sequence ID" value="QUC07912.1"/>
    <property type="molecule type" value="Genomic_DNA"/>
</dbReference>
<keyword evidence="1" id="KW-0812">Transmembrane</keyword>